<feature type="compositionally biased region" description="Acidic residues" evidence="1">
    <location>
        <begin position="127"/>
        <end position="141"/>
    </location>
</feature>
<evidence type="ECO:0000256" key="1">
    <source>
        <dbReference type="SAM" id="MobiDB-lite"/>
    </source>
</evidence>
<feature type="region of interest" description="Disordered" evidence="1">
    <location>
        <begin position="44"/>
        <end position="108"/>
    </location>
</feature>
<sequence length="750" mass="82183">MQQNVLPLPHEPTSPPGESTPSPSIMRLRDASLVKTAAKRINAEPIALPSANPWKSPRATSPVDNGGKSYADVVATAANTPPRETTPTLEPATPTQQPQSPVVKTEQDENIILQVTTVEPLVLTDKDGDDTEAQEMNEPLDPDVSRTRSGKVISSSKSKAKKTKAKKNVKKTEDVLALGEGLPTSLQHQVETPIQQATGPSRIVSESRKRRRVTTDIDDGESNTTVNRTQDAPVVPPLTPAKITVRRSSPLSYLDDTPPKDRHDPPAITTSDLETSDIEMIDLDDEAVNRTLHRPNRPPANLYAHHVTGTTGPNASSSSKREGKRPARHEDFDGITSQTGPASGGPPHTHYSSASHNRAAQGDPEAPLLYMHERGPQLDHNRPPTHPRPVHYAPGPFPLLPDEQAQAMAPLPTLPQPMALTRPPPDGHVQIQGNDPYFFLHNILVSQRSSWSTLKDIFLFIQFPGRGAQDSGNHARMSSAETVLTKYLDIYGSSLIQPLPETTQTKPNEPPHWYRLGNLTQQGRDKLIKRVWWSAPEGTFSVIDPDGRPPTYIGTWRDAHRLGSTSEAGMAIGFRATLCDDQAAHFIKSILVDEYRRGRLGPRQRTDDTFDEIIRSVRVRKFMWKGPRNGEEEPVASLYIDSPTRDAAEWAVFKTYLRQLTYGGAHAGPPELIVDAFFCAYCHSIDHPTYACTVPLTPGWHGPSLEAARESITNERRGMEAGNGRGRGRGGRGRGGRGRGRGGPRGRGGV</sequence>
<dbReference type="GeneID" id="72002545"/>
<organism evidence="2 3">
    <name type="scientific">Rhodofomes roseus</name>
    <dbReference type="NCBI Taxonomy" id="34475"/>
    <lineage>
        <taxon>Eukaryota</taxon>
        <taxon>Fungi</taxon>
        <taxon>Dikarya</taxon>
        <taxon>Basidiomycota</taxon>
        <taxon>Agaricomycotina</taxon>
        <taxon>Agaricomycetes</taxon>
        <taxon>Polyporales</taxon>
        <taxon>Rhodofomes</taxon>
    </lineage>
</organism>
<evidence type="ECO:0000313" key="2">
    <source>
        <dbReference type="EMBL" id="KAH9831177.1"/>
    </source>
</evidence>
<dbReference type="Proteomes" id="UP000814176">
    <property type="component" value="Unassembled WGS sequence"/>
</dbReference>
<protein>
    <submittedName>
        <fullName evidence="2">Uncharacterized protein</fullName>
    </submittedName>
</protein>
<name>A0ABQ8K2X1_9APHY</name>
<gene>
    <name evidence="2" type="ORF">C8Q71DRAFT_727006</name>
</gene>
<feature type="compositionally biased region" description="Basic and acidic residues" evidence="1">
    <location>
        <begin position="319"/>
        <end position="332"/>
    </location>
</feature>
<feature type="region of interest" description="Disordered" evidence="1">
    <location>
        <begin position="122"/>
        <end position="172"/>
    </location>
</feature>
<dbReference type="EMBL" id="JADCUA010000027">
    <property type="protein sequence ID" value="KAH9831177.1"/>
    <property type="molecule type" value="Genomic_DNA"/>
</dbReference>
<dbReference type="RefSeq" id="XP_047774338.1">
    <property type="nucleotide sequence ID" value="XM_047921813.1"/>
</dbReference>
<reference evidence="2 3" key="1">
    <citation type="journal article" date="2021" name="Environ. Microbiol.">
        <title>Gene family expansions and transcriptome signatures uncover fungal adaptations to wood decay.</title>
        <authorList>
            <person name="Hage H."/>
            <person name="Miyauchi S."/>
            <person name="Viragh M."/>
            <person name="Drula E."/>
            <person name="Min B."/>
            <person name="Chaduli D."/>
            <person name="Navarro D."/>
            <person name="Favel A."/>
            <person name="Norest M."/>
            <person name="Lesage-Meessen L."/>
            <person name="Balint B."/>
            <person name="Merenyi Z."/>
            <person name="de Eugenio L."/>
            <person name="Morin E."/>
            <person name="Martinez A.T."/>
            <person name="Baldrian P."/>
            <person name="Stursova M."/>
            <person name="Martinez M.J."/>
            <person name="Novotny C."/>
            <person name="Magnuson J.K."/>
            <person name="Spatafora J.W."/>
            <person name="Maurice S."/>
            <person name="Pangilinan J."/>
            <person name="Andreopoulos W."/>
            <person name="LaButti K."/>
            <person name="Hundley H."/>
            <person name="Na H."/>
            <person name="Kuo A."/>
            <person name="Barry K."/>
            <person name="Lipzen A."/>
            <person name="Henrissat B."/>
            <person name="Riley R."/>
            <person name="Ahrendt S."/>
            <person name="Nagy L.G."/>
            <person name="Grigoriev I.V."/>
            <person name="Martin F."/>
            <person name="Rosso M.N."/>
        </authorList>
    </citation>
    <scope>NUCLEOTIDE SEQUENCE [LARGE SCALE GENOMIC DNA]</scope>
    <source>
        <strain evidence="2 3">CIRM-BRFM 1785</strain>
    </source>
</reference>
<feature type="compositionally biased region" description="Low complexity" evidence="1">
    <location>
        <begin position="80"/>
        <end position="99"/>
    </location>
</feature>
<feature type="region of interest" description="Disordered" evidence="1">
    <location>
        <begin position="184"/>
        <end position="361"/>
    </location>
</feature>
<feature type="region of interest" description="Disordered" evidence="1">
    <location>
        <begin position="713"/>
        <end position="750"/>
    </location>
</feature>
<feature type="region of interest" description="Disordered" evidence="1">
    <location>
        <begin position="1"/>
        <end position="25"/>
    </location>
</feature>
<proteinExistence type="predicted"/>
<feature type="compositionally biased region" description="Acidic residues" evidence="1">
    <location>
        <begin position="274"/>
        <end position="286"/>
    </location>
</feature>
<keyword evidence="3" id="KW-1185">Reference proteome</keyword>
<feature type="compositionally biased region" description="Basic residues" evidence="1">
    <location>
        <begin position="158"/>
        <end position="169"/>
    </location>
</feature>
<accession>A0ABQ8K2X1</accession>
<feature type="compositionally biased region" description="Polar residues" evidence="1">
    <location>
        <begin position="308"/>
        <end position="318"/>
    </location>
</feature>
<evidence type="ECO:0000313" key="3">
    <source>
        <dbReference type="Proteomes" id="UP000814176"/>
    </source>
</evidence>
<feature type="compositionally biased region" description="Basic residues" evidence="1">
    <location>
        <begin position="726"/>
        <end position="744"/>
    </location>
</feature>
<feature type="compositionally biased region" description="Polar residues" evidence="1">
    <location>
        <begin position="184"/>
        <end position="199"/>
    </location>
</feature>
<comment type="caution">
    <text evidence="2">The sequence shown here is derived from an EMBL/GenBank/DDBJ whole genome shotgun (WGS) entry which is preliminary data.</text>
</comment>